<evidence type="ECO:0000256" key="3">
    <source>
        <dbReference type="ARBA" id="ARBA00023274"/>
    </source>
</evidence>
<keyword evidence="6" id="KW-1185">Reference proteome</keyword>
<dbReference type="Pfam" id="PF01781">
    <property type="entry name" value="Ribosomal_L38e"/>
    <property type="match status" value="1"/>
</dbReference>
<accession>A0A3Q7FKJ1</accession>
<reference evidence="5" key="1">
    <citation type="journal article" date="2012" name="Nature">
        <title>The tomato genome sequence provides insights into fleshy fruit evolution.</title>
        <authorList>
            <consortium name="Tomato Genome Consortium"/>
        </authorList>
    </citation>
    <scope>NUCLEOTIDE SEQUENCE [LARGE SCALE GENOMIC DNA]</scope>
    <source>
        <strain evidence="5">cv. Heinz 1706</strain>
    </source>
</reference>
<dbReference type="Proteomes" id="UP000004994">
    <property type="component" value="Chromosome 3"/>
</dbReference>
<dbReference type="GO" id="GO:0022618">
    <property type="term" value="P:protein-RNA complex assembly"/>
    <property type="evidence" value="ECO:0000318"/>
    <property type="project" value="GO_Central"/>
</dbReference>
<dbReference type="STRING" id="4081.A0A3Q7FKJ1"/>
<evidence type="ECO:0000313" key="5">
    <source>
        <dbReference type="EnsemblPlants" id="Solyc03g058990.2.1.1"/>
    </source>
</evidence>
<keyword evidence="2 4" id="KW-0689">Ribosomal protein</keyword>
<dbReference type="EnsemblPlants" id="Solyc03g058990.2.1">
    <property type="protein sequence ID" value="Solyc03g058990.2.1.1"/>
    <property type="gene ID" value="Solyc03g058990.2"/>
</dbReference>
<evidence type="ECO:0000256" key="4">
    <source>
        <dbReference type="RuleBase" id="RU003445"/>
    </source>
</evidence>
<sequence>NRLLQKDARSVKIKKNKDMVKFKVRCSKYLYTLCVSDFEKADKLKQSLPPGLSIQDL</sequence>
<comment type="similarity">
    <text evidence="1 4">Belongs to the eukaryotic ribosomal protein eL38 family.</text>
</comment>
<organism evidence="5">
    <name type="scientific">Solanum lycopersicum</name>
    <name type="common">Tomato</name>
    <name type="synonym">Lycopersicon esculentum</name>
    <dbReference type="NCBI Taxonomy" id="4081"/>
    <lineage>
        <taxon>Eukaryota</taxon>
        <taxon>Viridiplantae</taxon>
        <taxon>Streptophyta</taxon>
        <taxon>Embryophyta</taxon>
        <taxon>Tracheophyta</taxon>
        <taxon>Spermatophyta</taxon>
        <taxon>Magnoliopsida</taxon>
        <taxon>eudicotyledons</taxon>
        <taxon>Gunneridae</taxon>
        <taxon>Pentapetalae</taxon>
        <taxon>asterids</taxon>
        <taxon>lamiids</taxon>
        <taxon>Solanales</taxon>
        <taxon>Solanaceae</taxon>
        <taxon>Solanoideae</taxon>
        <taxon>Solaneae</taxon>
        <taxon>Solanum</taxon>
        <taxon>Solanum subgen. Lycopersicon</taxon>
    </lineage>
</organism>
<dbReference type="PaxDb" id="4081-Solyc03g058990.1.1"/>
<evidence type="ECO:0000256" key="2">
    <source>
        <dbReference type="ARBA" id="ARBA00022980"/>
    </source>
</evidence>
<dbReference type="GO" id="GO:0006412">
    <property type="term" value="P:translation"/>
    <property type="evidence" value="ECO:0007669"/>
    <property type="project" value="InterPro"/>
</dbReference>
<evidence type="ECO:0000313" key="6">
    <source>
        <dbReference type="Proteomes" id="UP000004994"/>
    </source>
</evidence>
<dbReference type="InterPro" id="IPR038464">
    <property type="entry name" value="Ribosomal_eL38_sf"/>
</dbReference>
<protein>
    <recommendedName>
        <fullName evidence="7">60S ribosomal protein L38</fullName>
    </recommendedName>
</protein>
<dbReference type="FunFam" id="3.30.720.90:FF:000001">
    <property type="entry name" value="60S ribosomal protein L38"/>
    <property type="match status" value="1"/>
</dbReference>
<dbReference type="GO" id="GO:0022625">
    <property type="term" value="C:cytosolic large ribosomal subunit"/>
    <property type="evidence" value="ECO:0000318"/>
    <property type="project" value="GO_Central"/>
</dbReference>
<dbReference type="PANTHER" id="PTHR10965">
    <property type="entry name" value="60S RIBOSOMAL PROTEIN L38"/>
    <property type="match status" value="1"/>
</dbReference>
<dbReference type="InterPro" id="IPR002675">
    <property type="entry name" value="Ribosomal_eL38"/>
</dbReference>
<dbReference type="PANTHER" id="PTHR10965:SF10">
    <property type="entry name" value="60S RIBOSOMAL PROTEIN L38"/>
    <property type="match status" value="1"/>
</dbReference>
<dbReference type="OMA" id="NERLTTH"/>
<reference evidence="5" key="2">
    <citation type="submission" date="2019-01" db="UniProtKB">
        <authorList>
            <consortium name="EnsemblPlants"/>
        </authorList>
    </citation>
    <scope>IDENTIFICATION</scope>
    <source>
        <strain evidence="5">cv. Heinz 1706</strain>
    </source>
</reference>
<dbReference type="InParanoid" id="A0A3Q7FKJ1"/>
<proteinExistence type="inferred from homology"/>
<dbReference type="AlphaFoldDB" id="A0A3Q7FKJ1"/>
<evidence type="ECO:0000256" key="1">
    <source>
        <dbReference type="ARBA" id="ARBA00007803"/>
    </source>
</evidence>
<keyword evidence="3 4" id="KW-0687">Ribonucleoprotein</keyword>
<name>A0A3Q7FKJ1_SOLLC</name>
<dbReference type="Gene3D" id="3.30.720.90">
    <property type="match status" value="1"/>
</dbReference>
<dbReference type="GO" id="GO:0003735">
    <property type="term" value="F:structural constituent of ribosome"/>
    <property type="evidence" value="ECO:0000318"/>
    <property type="project" value="GO_Central"/>
</dbReference>
<evidence type="ECO:0008006" key="7">
    <source>
        <dbReference type="Google" id="ProtNLM"/>
    </source>
</evidence>
<dbReference type="Gramene" id="Solyc03g058990.2.1">
    <property type="protein sequence ID" value="Solyc03g058990.2.1.1"/>
    <property type="gene ID" value="Solyc03g058990.2"/>
</dbReference>